<feature type="region of interest" description="Disordered" evidence="1">
    <location>
        <begin position="1"/>
        <end position="32"/>
    </location>
</feature>
<evidence type="ECO:0000256" key="1">
    <source>
        <dbReference type="SAM" id="MobiDB-lite"/>
    </source>
</evidence>
<evidence type="ECO:0000313" key="3">
    <source>
        <dbReference type="Proteomes" id="UP000499080"/>
    </source>
</evidence>
<dbReference type="AlphaFoldDB" id="A0A4Y2NDR4"/>
<dbReference type="Proteomes" id="UP000499080">
    <property type="component" value="Unassembled WGS sequence"/>
</dbReference>
<organism evidence="2 3">
    <name type="scientific">Araneus ventricosus</name>
    <name type="common">Orbweaver spider</name>
    <name type="synonym">Epeira ventricosa</name>
    <dbReference type="NCBI Taxonomy" id="182803"/>
    <lineage>
        <taxon>Eukaryota</taxon>
        <taxon>Metazoa</taxon>
        <taxon>Ecdysozoa</taxon>
        <taxon>Arthropoda</taxon>
        <taxon>Chelicerata</taxon>
        <taxon>Arachnida</taxon>
        <taxon>Araneae</taxon>
        <taxon>Araneomorphae</taxon>
        <taxon>Entelegynae</taxon>
        <taxon>Araneoidea</taxon>
        <taxon>Araneidae</taxon>
        <taxon>Araneus</taxon>
    </lineage>
</organism>
<protein>
    <submittedName>
        <fullName evidence="2">Uncharacterized protein</fullName>
    </submittedName>
</protein>
<sequence>MGPAVASGKASASGPEDPRPDSTEDPPCMGPAARQIIRSGQTSSRWCGVEAWRRGCQLRCRPRHLSAFQNYEVRPKIALVLLQNGTLI</sequence>
<dbReference type="EMBL" id="BGPR01008897">
    <property type="protein sequence ID" value="GBN36750.1"/>
    <property type="molecule type" value="Genomic_DNA"/>
</dbReference>
<reference evidence="2 3" key="1">
    <citation type="journal article" date="2019" name="Sci. Rep.">
        <title>Orb-weaving spider Araneus ventricosus genome elucidates the spidroin gene catalogue.</title>
        <authorList>
            <person name="Kono N."/>
            <person name="Nakamura H."/>
            <person name="Ohtoshi R."/>
            <person name="Moran D.A.P."/>
            <person name="Shinohara A."/>
            <person name="Yoshida Y."/>
            <person name="Fujiwara M."/>
            <person name="Mori M."/>
            <person name="Tomita M."/>
            <person name="Arakawa K."/>
        </authorList>
    </citation>
    <scope>NUCLEOTIDE SEQUENCE [LARGE SCALE GENOMIC DNA]</scope>
</reference>
<gene>
    <name evidence="2" type="ORF">AVEN_29507_1</name>
</gene>
<keyword evidence="3" id="KW-1185">Reference proteome</keyword>
<comment type="caution">
    <text evidence="2">The sequence shown here is derived from an EMBL/GenBank/DDBJ whole genome shotgun (WGS) entry which is preliminary data.</text>
</comment>
<name>A0A4Y2NDR4_ARAVE</name>
<accession>A0A4Y2NDR4</accession>
<proteinExistence type="predicted"/>
<evidence type="ECO:0000313" key="2">
    <source>
        <dbReference type="EMBL" id="GBN36750.1"/>
    </source>
</evidence>